<dbReference type="PANTHER" id="PTHR21236:SF1">
    <property type="entry name" value="PROTEIN YIPF6"/>
    <property type="match status" value="1"/>
</dbReference>
<evidence type="ECO:0000256" key="1">
    <source>
        <dbReference type="ARBA" id="ARBA00004141"/>
    </source>
</evidence>
<dbReference type="AlphaFoldDB" id="A0A8R1TZ25"/>
<feature type="transmembrane region" description="Helical" evidence="6">
    <location>
        <begin position="227"/>
        <end position="247"/>
    </location>
</feature>
<feature type="transmembrane region" description="Helical" evidence="6">
    <location>
        <begin position="289"/>
        <end position="306"/>
    </location>
</feature>
<feature type="transmembrane region" description="Helical" evidence="6">
    <location>
        <begin position="167"/>
        <end position="185"/>
    </location>
</feature>
<organism evidence="8 9">
    <name type="scientific">Onchocerca volvulus</name>
    <dbReference type="NCBI Taxonomy" id="6282"/>
    <lineage>
        <taxon>Eukaryota</taxon>
        <taxon>Metazoa</taxon>
        <taxon>Ecdysozoa</taxon>
        <taxon>Nematoda</taxon>
        <taxon>Chromadorea</taxon>
        <taxon>Rhabditida</taxon>
        <taxon>Spirurina</taxon>
        <taxon>Spiruromorpha</taxon>
        <taxon>Filarioidea</taxon>
        <taxon>Onchocercidae</taxon>
        <taxon>Onchocerca</taxon>
    </lineage>
</organism>
<comment type="subcellular location">
    <subcellularLocation>
        <location evidence="6">Golgi apparatus membrane</location>
        <topology evidence="6">Multi-pass membrane protein</topology>
    </subcellularLocation>
    <subcellularLocation>
        <location evidence="1">Membrane</location>
        <topology evidence="1">Multi-pass membrane protein</topology>
    </subcellularLocation>
</comment>
<dbReference type="Pfam" id="PF04893">
    <property type="entry name" value="Yip1"/>
    <property type="match status" value="1"/>
</dbReference>
<dbReference type="OMA" id="IWDTIRR"/>
<reference evidence="8" key="2">
    <citation type="submission" date="2022-06" db="UniProtKB">
        <authorList>
            <consortium name="EnsemblMetazoa"/>
        </authorList>
    </citation>
    <scope>IDENTIFICATION</scope>
</reference>
<keyword evidence="5 6" id="KW-0472">Membrane</keyword>
<dbReference type="GO" id="GO:0000139">
    <property type="term" value="C:Golgi membrane"/>
    <property type="evidence" value="ECO:0007669"/>
    <property type="project" value="UniProtKB-SubCell"/>
</dbReference>
<dbReference type="InterPro" id="IPR045231">
    <property type="entry name" value="Yip1/4-like"/>
</dbReference>
<dbReference type="EnsemblMetazoa" id="OVOC7302.1">
    <property type="protein sequence ID" value="OVOC7302.1"/>
    <property type="gene ID" value="WBGene00244111"/>
</dbReference>
<evidence type="ECO:0000256" key="5">
    <source>
        <dbReference type="ARBA" id="ARBA00023136"/>
    </source>
</evidence>
<dbReference type="GO" id="GO:0005802">
    <property type="term" value="C:trans-Golgi network"/>
    <property type="evidence" value="ECO:0007669"/>
    <property type="project" value="TreeGrafter"/>
</dbReference>
<comment type="caution">
    <text evidence="6">Lacks conserved residue(s) required for the propagation of feature annotation.</text>
</comment>
<accession>A0A8R1TZ25</accession>
<proteinExistence type="inferred from homology"/>
<evidence type="ECO:0000313" key="9">
    <source>
        <dbReference type="Proteomes" id="UP000024404"/>
    </source>
</evidence>
<evidence type="ECO:0000256" key="4">
    <source>
        <dbReference type="ARBA" id="ARBA00022989"/>
    </source>
</evidence>
<evidence type="ECO:0000256" key="3">
    <source>
        <dbReference type="ARBA" id="ARBA00022692"/>
    </source>
</evidence>
<dbReference type="GO" id="GO:0006888">
    <property type="term" value="P:endoplasmic reticulum to Golgi vesicle-mediated transport"/>
    <property type="evidence" value="ECO:0007669"/>
    <property type="project" value="InterPro"/>
</dbReference>
<evidence type="ECO:0000256" key="2">
    <source>
        <dbReference type="ARBA" id="ARBA00010596"/>
    </source>
</evidence>
<sequence length="311" mass="34798">MFGRRHLKCQETKCMSNIVPSLHLPSVPIDHSETTTIPVTENTLIDLRVAQAIQSVPLIEFGTEVETNSQMAHNFGSAAIDIELLEKEIAAKEQERRDQQYIDLSGEIAGATFSKSRRSAVEPDLSNDFDTLDEPIWDTIRRDLHTIGAKFGQVLAPKSSQQLLRDWDLWGPLFICVFISLILQGGKSGKGPRFTEVFTLTFFGSCVVTLNTKLLGGNISFFQSLCVLGYCLLPPGLAAIICKLIEINPEQTVFLFALRLLVTTAGFIWAIYASMVFISDSQPPRRKMLALYPIFLFYFVVSWIIISHSSF</sequence>
<comment type="similarity">
    <text evidence="2 6">Belongs to the YIP1 family.</text>
</comment>
<dbReference type="PANTHER" id="PTHR21236">
    <property type="entry name" value="GOLGI MEMBRANE PROTEIN YIP1"/>
    <property type="match status" value="1"/>
</dbReference>
<evidence type="ECO:0000259" key="7">
    <source>
        <dbReference type="Pfam" id="PF04893"/>
    </source>
</evidence>
<evidence type="ECO:0000256" key="6">
    <source>
        <dbReference type="RuleBase" id="RU361264"/>
    </source>
</evidence>
<dbReference type="Proteomes" id="UP000024404">
    <property type="component" value="Unassembled WGS sequence"/>
</dbReference>
<evidence type="ECO:0000313" key="8">
    <source>
        <dbReference type="EnsemblMetazoa" id="OVOC7302.1"/>
    </source>
</evidence>
<dbReference type="EMBL" id="CMVM020000191">
    <property type="status" value="NOT_ANNOTATED_CDS"/>
    <property type="molecule type" value="Genomic_DNA"/>
</dbReference>
<keyword evidence="3 6" id="KW-0812">Transmembrane</keyword>
<dbReference type="InterPro" id="IPR006977">
    <property type="entry name" value="Yip1_dom"/>
</dbReference>
<feature type="domain" description="Yip1" evidence="7">
    <location>
        <begin position="156"/>
        <end position="304"/>
    </location>
</feature>
<protein>
    <recommendedName>
        <fullName evidence="6">Protein YIPF</fullName>
    </recommendedName>
</protein>
<feature type="transmembrane region" description="Helical" evidence="6">
    <location>
        <begin position="253"/>
        <end position="277"/>
    </location>
</feature>
<name>A0A8R1TZ25_ONCVO</name>
<reference evidence="9" key="1">
    <citation type="submission" date="2013-10" db="EMBL/GenBank/DDBJ databases">
        <title>Genome sequencing of Onchocerca volvulus.</title>
        <authorList>
            <person name="Cotton J."/>
            <person name="Tsai J."/>
            <person name="Stanley E."/>
            <person name="Tracey A."/>
            <person name="Holroyd N."/>
            <person name="Lustigman S."/>
            <person name="Berriman M."/>
        </authorList>
    </citation>
    <scope>NUCLEOTIDE SEQUENCE</scope>
</reference>
<keyword evidence="4 6" id="KW-1133">Transmembrane helix</keyword>
<keyword evidence="9" id="KW-1185">Reference proteome</keyword>